<evidence type="ECO:0000256" key="1">
    <source>
        <dbReference type="ARBA" id="ARBA00010815"/>
    </source>
</evidence>
<keyword evidence="8" id="KW-1185">Reference proteome</keyword>
<dbReference type="AlphaFoldDB" id="A0A1H1ZI18"/>
<evidence type="ECO:0000256" key="5">
    <source>
        <dbReference type="ARBA" id="ARBA00023098"/>
    </source>
</evidence>
<dbReference type="Gene3D" id="3.40.50.150">
    <property type="entry name" value="Vaccinia Virus protein VP39"/>
    <property type="match status" value="1"/>
</dbReference>
<dbReference type="GO" id="GO:0032259">
    <property type="term" value="P:methylation"/>
    <property type="evidence" value="ECO:0007669"/>
    <property type="project" value="UniProtKB-KW"/>
</dbReference>
<dbReference type="GO" id="GO:0008610">
    <property type="term" value="P:lipid biosynthetic process"/>
    <property type="evidence" value="ECO:0007669"/>
    <property type="project" value="InterPro"/>
</dbReference>
<organism evidence="7 8">
    <name type="scientific">Pseudomonas oryzae</name>
    <dbReference type="NCBI Taxonomy" id="1392877"/>
    <lineage>
        <taxon>Bacteria</taxon>
        <taxon>Pseudomonadati</taxon>
        <taxon>Pseudomonadota</taxon>
        <taxon>Gammaproteobacteria</taxon>
        <taxon>Pseudomonadales</taxon>
        <taxon>Pseudomonadaceae</taxon>
        <taxon>Pseudomonas</taxon>
    </lineage>
</organism>
<dbReference type="Pfam" id="PF02353">
    <property type="entry name" value="CMAS"/>
    <property type="match status" value="1"/>
</dbReference>
<name>A0A1H1ZI18_9PSED</name>
<reference evidence="8" key="1">
    <citation type="submission" date="2016-10" db="EMBL/GenBank/DDBJ databases">
        <authorList>
            <person name="Varghese N."/>
            <person name="Submissions S."/>
        </authorList>
    </citation>
    <scope>NUCLEOTIDE SEQUENCE [LARGE SCALE GENOMIC DNA]</scope>
    <source>
        <strain evidence="8">KCTC 32247</strain>
    </source>
</reference>
<accession>A0A1H1ZI18</accession>
<dbReference type="CDD" id="cd02440">
    <property type="entry name" value="AdoMet_MTases"/>
    <property type="match status" value="1"/>
</dbReference>
<evidence type="ECO:0000313" key="8">
    <source>
        <dbReference type="Proteomes" id="UP000243359"/>
    </source>
</evidence>
<proteinExistence type="inferred from homology"/>
<dbReference type="NCBIfam" id="NF008686">
    <property type="entry name" value="PRK11705.1"/>
    <property type="match status" value="1"/>
</dbReference>
<dbReference type="Proteomes" id="UP000243359">
    <property type="component" value="Chromosome I"/>
</dbReference>
<protein>
    <submittedName>
        <fullName evidence="7">Cyclopropane-fatty-acyl-phospholipid synthase</fullName>
    </submittedName>
</protein>
<evidence type="ECO:0000313" key="7">
    <source>
        <dbReference type="EMBL" id="SDT33445.1"/>
    </source>
</evidence>
<dbReference type="RefSeq" id="WP_231975662.1">
    <property type="nucleotide sequence ID" value="NZ_LT629751.1"/>
</dbReference>
<dbReference type="InterPro" id="IPR003333">
    <property type="entry name" value="CMAS"/>
</dbReference>
<sequence>MGMTRIYEKHKVRGLQAVLDAAGVHLDGSRPWDLRVHDSRLFGRLRRQGSLGLGEAYMDEWWDCEQLDECVARLLRAGADHRLTGSLLERWYEWRAQLLNLQSRCRAWIVGERHYDLGYELFARMLDRRMTYTCGYWQGAASLEEAQERKLELVCRKLGLKAGDRVLDIGCGWGSFAEYAASRYGAQVVGITISRDQARYAAERCRELPVEIRLQDYRDVDGCFDHLVSLGMFEHVGVKNYRIYMATAHRLLRDDGLFLLHTIGSNTSVHTTDPWIGQYIFPNGMLPSIAQIGLAIETRFVMEDWHNFGADYDKTLMAWYSNFECRWPELAGHYDQRFFRMWRYYLLTCAGSFRARKNQLWQIVLSKHGCAGGYGRLR</sequence>
<dbReference type="SUPFAM" id="SSF53335">
    <property type="entry name" value="S-adenosyl-L-methionine-dependent methyltransferases"/>
    <property type="match status" value="1"/>
</dbReference>
<evidence type="ECO:0000256" key="6">
    <source>
        <dbReference type="PIRSR" id="PIRSR003085-1"/>
    </source>
</evidence>
<keyword evidence="3" id="KW-0808">Transferase</keyword>
<dbReference type="InterPro" id="IPR050723">
    <property type="entry name" value="CFA/CMAS"/>
</dbReference>
<keyword evidence="4" id="KW-0949">S-adenosyl-L-methionine</keyword>
<keyword evidence="2" id="KW-0489">Methyltransferase</keyword>
<dbReference type="InterPro" id="IPR029063">
    <property type="entry name" value="SAM-dependent_MTases_sf"/>
</dbReference>
<evidence type="ECO:0000256" key="2">
    <source>
        <dbReference type="ARBA" id="ARBA00022603"/>
    </source>
</evidence>
<feature type="active site" evidence="6">
    <location>
        <position position="349"/>
    </location>
</feature>
<dbReference type="PIRSF" id="PIRSF003085">
    <property type="entry name" value="CMAS"/>
    <property type="match status" value="1"/>
</dbReference>
<dbReference type="STRING" id="1392877.SAMN05216221_4275"/>
<dbReference type="GO" id="GO:0008168">
    <property type="term" value="F:methyltransferase activity"/>
    <property type="evidence" value="ECO:0007669"/>
    <property type="project" value="UniProtKB-KW"/>
</dbReference>
<evidence type="ECO:0000256" key="4">
    <source>
        <dbReference type="ARBA" id="ARBA00022691"/>
    </source>
</evidence>
<comment type="similarity">
    <text evidence="1">Belongs to the CFA/CMAS family.</text>
</comment>
<dbReference type="PANTHER" id="PTHR43667:SF1">
    <property type="entry name" value="CYCLOPROPANE-FATTY-ACYL-PHOSPHOLIPID SYNTHASE"/>
    <property type="match status" value="1"/>
</dbReference>
<keyword evidence="5" id="KW-0443">Lipid metabolism</keyword>
<gene>
    <name evidence="7" type="ORF">SAMN05216221_4275</name>
</gene>
<evidence type="ECO:0000256" key="3">
    <source>
        <dbReference type="ARBA" id="ARBA00022679"/>
    </source>
</evidence>
<dbReference type="EMBL" id="LT629751">
    <property type="protein sequence ID" value="SDT33445.1"/>
    <property type="molecule type" value="Genomic_DNA"/>
</dbReference>
<dbReference type="PANTHER" id="PTHR43667">
    <property type="entry name" value="CYCLOPROPANE-FATTY-ACYL-PHOSPHOLIPID SYNTHASE"/>
    <property type="match status" value="1"/>
</dbReference>